<dbReference type="AlphaFoldDB" id="B7PW28"/>
<gene>
    <name evidence="1" type="ORF">IscW_ISCW019859</name>
</gene>
<feature type="non-terminal residue" evidence="1">
    <location>
        <position position="56"/>
    </location>
</feature>
<dbReference type="InterPro" id="IPR043502">
    <property type="entry name" value="DNA/RNA_pol_sf"/>
</dbReference>
<accession>B7PW28</accession>
<evidence type="ECO:0000313" key="3">
    <source>
        <dbReference type="Proteomes" id="UP000001555"/>
    </source>
</evidence>
<dbReference type="EMBL" id="ABJB010384801">
    <property type="status" value="NOT_ANNOTATED_CDS"/>
    <property type="molecule type" value="Genomic_DNA"/>
</dbReference>
<organism>
    <name type="scientific">Ixodes scapularis</name>
    <name type="common">Black-legged tick</name>
    <name type="synonym">Deer tick</name>
    <dbReference type="NCBI Taxonomy" id="6945"/>
    <lineage>
        <taxon>Eukaryota</taxon>
        <taxon>Metazoa</taxon>
        <taxon>Ecdysozoa</taxon>
        <taxon>Arthropoda</taxon>
        <taxon>Chelicerata</taxon>
        <taxon>Arachnida</taxon>
        <taxon>Acari</taxon>
        <taxon>Parasitiformes</taxon>
        <taxon>Ixodida</taxon>
        <taxon>Ixodoidea</taxon>
        <taxon>Ixodidae</taxon>
        <taxon>Ixodinae</taxon>
        <taxon>Ixodes</taxon>
    </lineage>
</organism>
<sequence>PKMDGASRVYVNYRPLNATTRGNAYPFPSISSVMYALGSPRISAHLDCSRIISNIP</sequence>
<dbReference type="GO" id="GO:0071897">
    <property type="term" value="P:DNA biosynthetic process"/>
    <property type="evidence" value="ECO:0007669"/>
    <property type="project" value="UniProtKB-ARBA"/>
</dbReference>
<dbReference type="InterPro" id="IPR043128">
    <property type="entry name" value="Rev_trsase/Diguanyl_cyclase"/>
</dbReference>
<dbReference type="SUPFAM" id="SSF56672">
    <property type="entry name" value="DNA/RNA polymerases"/>
    <property type="match status" value="1"/>
</dbReference>
<dbReference type="EMBL" id="DS804734">
    <property type="protein sequence ID" value="EEC10800.1"/>
    <property type="molecule type" value="Genomic_DNA"/>
</dbReference>
<dbReference type="PaxDb" id="6945-B7PW28"/>
<protein>
    <submittedName>
        <fullName evidence="1 2">Uncharacterized protein</fullName>
    </submittedName>
</protein>
<reference evidence="2" key="2">
    <citation type="submission" date="2020-05" db="UniProtKB">
        <authorList>
            <consortium name="EnsemblMetazoa"/>
        </authorList>
    </citation>
    <scope>IDENTIFICATION</scope>
    <source>
        <strain evidence="2">wikel</strain>
    </source>
</reference>
<name>B7PW28_IXOSC</name>
<evidence type="ECO:0000313" key="1">
    <source>
        <dbReference type="EMBL" id="EEC10800.1"/>
    </source>
</evidence>
<evidence type="ECO:0000313" key="2">
    <source>
        <dbReference type="EnsemblMetazoa" id="ISCW019859-PA"/>
    </source>
</evidence>
<reference evidence="1 3" key="1">
    <citation type="submission" date="2008-03" db="EMBL/GenBank/DDBJ databases">
        <title>Annotation of Ixodes scapularis.</title>
        <authorList>
            <consortium name="Ixodes scapularis Genome Project Consortium"/>
            <person name="Caler E."/>
            <person name="Hannick L.I."/>
            <person name="Bidwell S."/>
            <person name="Joardar V."/>
            <person name="Thiagarajan M."/>
            <person name="Amedeo P."/>
            <person name="Galinsky K.J."/>
            <person name="Schobel S."/>
            <person name="Inman J."/>
            <person name="Hostetler J."/>
            <person name="Miller J."/>
            <person name="Hammond M."/>
            <person name="Megy K."/>
            <person name="Lawson D."/>
            <person name="Kodira C."/>
            <person name="Sutton G."/>
            <person name="Meyer J."/>
            <person name="Hill C.A."/>
            <person name="Birren B."/>
            <person name="Nene V."/>
            <person name="Collins F."/>
            <person name="Alarcon-Chaidez F."/>
            <person name="Wikel S."/>
            <person name="Strausberg R."/>
        </authorList>
    </citation>
    <scope>NUCLEOTIDE SEQUENCE [LARGE SCALE GENOMIC DNA]</scope>
    <source>
        <strain evidence="3">Wikel</strain>
        <strain evidence="1">Wikel colony</strain>
    </source>
</reference>
<dbReference type="Gene3D" id="3.30.70.270">
    <property type="match status" value="1"/>
</dbReference>
<dbReference type="Gene3D" id="3.10.10.10">
    <property type="entry name" value="HIV Type 1 Reverse Transcriptase, subunit A, domain 1"/>
    <property type="match status" value="1"/>
</dbReference>
<dbReference type="VEuPathDB" id="VectorBase:ISCW019859"/>
<dbReference type="Proteomes" id="UP000001555">
    <property type="component" value="Unassembled WGS sequence"/>
</dbReference>
<dbReference type="VEuPathDB" id="VectorBase:ISCI019859"/>
<dbReference type="HOGENOM" id="CLU_3020262_0_0_1"/>
<dbReference type="InParanoid" id="B7PW28"/>
<dbReference type="EnsemblMetazoa" id="ISCW019859-RA">
    <property type="protein sequence ID" value="ISCW019859-PA"/>
    <property type="gene ID" value="ISCW019859"/>
</dbReference>
<feature type="non-terminal residue" evidence="1">
    <location>
        <position position="1"/>
    </location>
</feature>
<proteinExistence type="predicted"/>
<keyword evidence="3" id="KW-1185">Reference proteome</keyword>